<organism evidence="1">
    <name type="scientific">marine sediment metagenome</name>
    <dbReference type="NCBI Taxonomy" id="412755"/>
    <lineage>
        <taxon>unclassified sequences</taxon>
        <taxon>metagenomes</taxon>
        <taxon>ecological metagenomes</taxon>
    </lineage>
</organism>
<protein>
    <submittedName>
        <fullName evidence="1">Uncharacterized protein</fullName>
    </submittedName>
</protein>
<dbReference type="EMBL" id="LAZR01050665">
    <property type="protein sequence ID" value="KKK86851.1"/>
    <property type="molecule type" value="Genomic_DNA"/>
</dbReference>
<dbReference type="AlphaFoldDB" id="A0A0F9BR59"/>
<name>A0A0F9BR59_9ZZZZ</name>
<accession>A0A0F9BR59</accession>
<sequence length="60" mass="7074">MESYECQHRFIVRGEADETTEWFSLRCDLCRTTAYRPRSDIVLSIRMLDGIRVALYKQGS</sequence>
<comment type="caution">
    <text evidence="1">The sequence shown here is derived from an EMBL/GenBank/DDBJ whole genome shotgun (WGS) entry which is preliminary data.</text>
</comment>
<evidence type="ECO:0000313" key="1">
    <source>
        <dbReference type="EMBL" id="KKK86851.1"/>
    </source>
</evidence>
<proteinExistence type="predicted"/>
<gene>
    <name evidence="1" type="ORF">LCGC14_2759110</name>
</gene>
<reference evidence="1" key="1">
    <citation type="journal article" date="2015" name="Nature">
        <title>Complex archaea that bridge the gap between prokaryotes and eukaryotes.</title>
        <authorList>
            <person name="Spang A."/>
            <person name="Saw J.H."/>
            <person name="Jorgensen S.L."/>
            <person name="Zaremba-Niedzwiedzka K."/>
            <person name="Martijn J."/>
            <person name="Lind A.E."/>
            <person name="van Eijk R."/>
            <person name="Schleper C."/>
            <person name="Guy L."/>
            <person name="Ettema T.J."/>
        </authorList>
    </citation>
    <scope>NUCLEOTIDE SEQUENCE</scope>
</reference>